<sequence>MVIDGHRRLHKELLLVCDDDEIHRLLPMETDSRSRPQGNPSLARDSDENHRLLPMALGDRQLQLILDYLFLGSFCAAVANFIKESLNFFVRNRPSALIRSPWQGKNRLHSIFRLS</sequence>
<feature type="region of interest" description="Disordered" evidence="1">
    <location>
        <begin position="27"/>
        <end position="47"/>
    </location>
</feature>
<organism evidence="2 3">
    <name type="scientific">Cardiocondyla obscurior</name>
    <dbReference type="NCBI Taxonomy" id="286306"/>
    <lineage>
        <taxon>Eukaryota</taxon>
        <taxon>Metazoa</taxon>
        <taxon>Ecdysozoa</taxon>
        <taxon>Arthropoda</taxon>
        <taxon>Hexapoda</taxon>
        <taxon>Insecta</taxon>
        <taxon>Pterygota</taxon>
        <taxon>Neoptera</taxon>
        <taxon>Endopterygota</taxon>
        <taxon>Hymenoptera</taxon>
        <taxon>Apocrita</taxon>
        <taxon>Aculeata</taxon>
        <taxon>Formicoidea</taxon>
        <taxon>Formicidae</taxon>
        <taxon>Myrmicinae</taxon>
        <taxon>Cardiocondyla</taxon>
    </lineage>
</organism>
<dbReference type="EMBL" id="JADYXP020000014">
    <property type="protein sequence ID" value="KAL0110763.1"/>
    <property type="molecule type" value="Genomic_DNA"/>
</dbReference>
<evidence type="ECO:0000313" key="3">
    <source>
        <dbReference type="Proteomes" id="UP001430953"/>
    </source>
</evidence>
<keyword evidence="3" id="KW-1185">Reference proteome</keyword>
<gene>
    <name evidence="2" type="ORF">PUN28_014016</name>
</gene>
<dbReference type="AlphaFoldDB" id="A0AAW2F5L1"/>
<comment type="caution">
    <text evidence="2">The sequence shown here is derived from an EMBL/GenBank/DDBJ whole genome shotgun (WGS) entry which is preliminary data.</text>
</comment>
<protein>
    <submittedName>
        <fullName evidence="2">Uncharacterized protein</fullName>
    </submittedName>
</protein>
<name>A0AAW2F5L1_9HYME</name>
<reference evidence="2 3" key="1">
    <citation type="submission" date="2023-03" db="EMBL/GenBank/DDBJ databases">
        <title>High recombination rates correlate with genetic variation in Cardiocondyla obscurior ants.</title>
        <authorList>
            <person name="Errbii M."/>
        </authorList>
    </citation>
    <scope>NUCLEOTIDE SEQUENCE [LARGE SCALE GENOMIC DNA]</scope>
    <source>
        <strain evidence="2">Alpha-2009</strain>
        <tissue evidence="2">Whole body</tissue>
    </source>
</reference>
<dbReference type="Proteomes" id="UP001430953">
    <property type="component" value="Unassembled WGS sequence"/>
</dbReference>
<evidence type="ECO:0000256" key="1">
    <source>
        <dbReference type="SAM" id="MobiDB-lite"/>
    </source>
</evidence>
<proteinExistence type="predicted"/>
<evidence type="ECO:0000313" key="2">
    <source>
        <dbReference type="EMBL" id="KAL0110763.1"/>
    </source>
</evidence>
<accession>A0AAW2F5L1</accession>